<dbReference type="Proteomes" id="UP000220768">
    <property type="component" value="Unassembled WGS sequence"/>
</dbReference>
<evidence type="ECO:0000256" key="1">
    <source>
        <dbReference type="ARBA" id="ARBA00022649"/>
    </source>
</evidence>
<keyword evidence="3" id="KW-0012">Acyltransferase</keyword>
<dbReference type="PANTHER" id="PTHR36449">
    <property type="entry name" value="ACETYLTRANSFERASE-RELATED"/>
    <property type="match status" value="1"/>
</dbReference>
<accession>A0A2A6J545</accession>
<evidence type="ECO:0000313" key="4">
    <source>
        <dbReference type="EMBL" id="PDT00983.1"/>
    </source>
</evidence>
<keyword evidence="5" id="KW-1185">Reference proteome</keyword>
<proteinExistence type="predicted"/>
<dbReference type="AlphaFoldDB" id="A0A2A6J545"/>
<dbReference type="EMBL" id="NWSV01000028">
    <property type="protein sequence ID" value="PDT00983.1"/>
    <property type="molecule type" value="Genomic_DNA"/>
</dbReference>
<organism evidence="4 5">
    <name type="scientific">Rhizobium chutanense</name>
    <dbReference type="NCBI Taxonomy" id="2035448"/>
    <lineage>
        <taxon>Bacteria</taxon>
        <taxon>Pseudomonadati</taxon>
        <taxon>Pseudomonadota</taxon>
        <taxon>Alphaproteobacteria</taxon>
        <taxon>Hyphomicrobiales</taxon>
        <taxon>Rhizobiaceae</taxon>
        <taxon>Rhizobium/Agrobacterium group</taxon>
        <taxon>Rhizobium</taxon>
    </lineage>
</organism>
<dbReference type="InterPro" id="IPR016181">
    <property type="entry name" value="Acyl_CoA_acyltransferase"/>
</dbReference>
<name>A0A2A6J545_9HYPH</name>
<keyword evidence="1" id="KW-1277">Toxin-antitoxin system</keyword>
<dbReference type="GO" id="GO:0016746">
    <property type="term" value="F:acyltransferase activity"/>
    <property type="evidence" value="ECO:0007669"/>
    <property type="project" value="UniProtKB-KW"/>
</dbReference>
<comment type="caution">
    <text evidence="4">The sequence shown here is derived from an EMBL/GenBank/DDBJ whole genome shotgun (WGS) entry which is preliminary data.</text>
</comment>
<dbReference type="PANTHER" id="PTHR36449:SF1">
    <property type="entry name" value="ACETYLTRANSFERASE"/>
    <property type="match status" value="1"/>
</dbReference>
<dbReference type="SUPFAM" id="SSF55729">
    <property type="entry name" value="Acyl-CoA N-acyltransferases (Nat)"/>
    <property type="match status" value="1"/>
</dbReference>
<evidence type="ECO:0000256" key="2">
    <source>
        <dbReference type="ARBA" id="ARBA00022679"/>
    </source>
</evidence>
<evidence type="ECO:0000256" key="3">
    <source>
        <dbReference type="ARBA" id="ARBA00023315"/>
    </source>
</evidence>
<protein>
    <submittedName>
        <fullName evidence="4">GNAT family N-acetyltransferase</fullName>
    </submittedName>
</protein>
<gene>
    <name evidence="4" type="ORF">CO666_28060</name>
</gene>
<sequence>MRMTAWHEEPIGKHHDRKSFDCGDADLNDFLQRYARQSHEQGGSKTFLAIDDADGKTIRGFYSLAPTSIKPEIVPDEVKRGLARHEVPGFRLTRLAVDKRLQGQGMGGQLLLAAGKRCLRVTTEVGGVVMAIDAKNDRVAEWYKTYGALALIDAPLSLVIPLATITAALQAAGGRNLQP</sequence>
<keyword evidence="2 4" id="KW-0808">Transferase</keyword>
<dbReference type="Gene3D" id="3.40.630.30">
    <property type="match status" value="1"/>
</dbReference>
<evidence type="ECO:0000313" key="5">
    <source>
        <dbReference type="Proteomes" id="UP000220768"/>
    </source>
</evidence>
<reference evidence="4 5" key="1">
    <citation type="submission" date="2017-09" db="EMBL/GenBank/DDBJ databases">
        <title>Comparative genomics of rhizobia isolated from Phaseolus vulgaris in China.</title>
        <authorList>
            <person name="Tong W."/>
        </authorList>
    </citation>
    <scope>NUCLEOTIDE SEQUENCE [LARGE SCALE GENOMIC DNA]</scope>
    <source>
        <strain evidence="4 5">C5</strain>
    </source>
</reference>